<keyword evidence="3" id="KW-1185">Reference proteome</keyword>
<feature type="domain" description="Glycoside hydrolase family 19 catalytic" evidence="2">
    <location>
        <begin position="36"/>
        <end position="151"/>
    </location>
</feature>
<evidence type="ECO:0000313" key="3">
    <source>
        <dbReference type="Proteomes" id="UP000694864"/>
    </source>
</evidence>
<dbReference type="Gene3D" id="1.10.530.10">
    <property type="match status" value="2"/>
</dbReference>
<dbReference type="PANTHER" id="PTHR22595:SF194">
    <property type="entry name" value="CHITINASE FAMILY PROTEIN"/>
    <property type="match status" value="1"/>
</dbReference>
<feature type="domain" description="Glycoside hydrolase family 19 catalytic" evidence="2">
    <location>
        <begin position="230"/>
        <end position="275"/>
    </location>
</feature>
<dbReference type="GeneID" id="104780559"/>
<dbReference type="Proteomes" id="UP000694864">
    <property type="component" value="Chromosome 4"/>
</dbReference>
<evidence type="ECO:0000313" key="4">
    <source>
        <dbReference type="RefSeq" id="XP_010503359.1"/>
    </source>
</evidence>
<sequence length="275" mass="30627">MAFTEISLVLFLCLLGPSRGARTPTPSGDGWVRNTVTQEFFNNIINQADNGCTGKKFYTRNSFIAAADSFPDFTTSVTKREIAAMFAHFTHETGHFCYIKRRYRQSRPYCNHPAEQIDCITPPPGKGYCKHPEDYPDCASPPAGKGYFGGGQSLRSAYRRFPPRRPYCNHPAEQRDCIPPPEGKGYFRLGQSFSLHFLRQSELVASNPTVTFRTGLRLWIKNVRPVLNQGFGATIRAISGMECNGGNSRAVDARIGYYRAYCGQLGVDPGPNLSC</sequence>
<keyword evidence="1" id="KW-0732">Signal</keyword>
<dbReference type="InterPro" id="IPR000726">
    <property type="entry name" value="Glyco_hydro_19_cat"/>
</dbReference>
<name>A0ABM0YMT3_CAMSA</name>
<gene>
    <name evidence="4" type="primary">LOC104780559</name>
</gene>
<feature type="chain" id="PRO_5045350970" evidence="1">
    <location>
        <begin position="21"/>
        <end position="275"/>
    </location>
</feature>
<dbReference type="PANTHER" id="PTHR22595">
    <property type="entry name" value="CHITINASE-RELATED"/>
    <property type="match status" value="1"/>
</dbReference>
<organism evidence="3 4">
    <name type="scientific">Camelina sativa</name>
    <name type="common">False flax</name>
    <name type="synonym">Myagrum sativum</name>
    <dbReference type="NCBI Taxonomy" id="90675"/>
    <lineage>
        <taxon>Eukaryota</taxon>
        <taxon>Viridiplantae</taxon>
        <taxon>Streptophyta</taxon>
        <taxon>Embryophyta</taxon>
        <taxon>Tracheophyta</taxon>
        <taxon>Spermatophyta</taxon>
        <taxon>Magnoliopsida</taxon>
        <taxon>eudicotyledons</taxon>
        <taxon>Gunneridae</taxon>
        <taxon>Pentapetalae</taxon>
        <taxon>rosids</taxon>
        <taxon>malvids</taxon>
        <taxon>Brassicales</taxon>
        <taxon>Brassicaceae</taxon>
        <taxon>Camelineae</taxon>
        <taxon>Camelina</taxon>
    </lineage>
</organism>
<accession>A0ABM0YMT3</accession>
<protein>
    <submittedName>
        <fullName evidence="4">Endochitinase At2g43590-like</fullName>
    </submittedName>
</protein>
<dbReference type="RefSeq" id="XP_010503359.1">
    <property type="nucleotide sequence ID" value="XM_010505057.2"/>
</dbReference>
<proteinExistence type="predicted"/>
<reference evidence="3" key="1">
    <citation type="journal article" date="2014" name="Nat. Commun.">
        <title>The emerging biofuel crop Camelina sativa retains a highly undifferentiated hexaploid genome structure.</title>
        <authorList>
            <person name="Kagale S."/>
            <person name="Koh C."/>
            <person name="Nixon J."/>
            <person name="Bollina V."/>
            <person name="Clarke W.E."/>
            <person name="Tuteja R."/>
            <person name="Spillane C."/>
            <person name="Robinson S.J."/>
            <person name="Links M.G."/>
            <person name="Clarke C."/>
            <person name="Higgins E.E."/>
            <person name="Huebert T."/>
            <person name="Sharpe A.G."/>
            <person name="Parkin I.A."/>
        </authorList>
    </citation>
    <scope>NUCLEOTIDE SEQUENCE [LARGE SCALE GENOMIC DNA]</scope>
    <source>
        <strain evidence="3">cv. DH55</strain>
    </source>
</reference>
<evidence type="ECO:0000259" key="2">
    <source>
        <dbReference type="Pfam" id="PF00182"/>
    </source>
</evidence>
<dbReference type="Pfam" id="PF00182">
    <property type="entry name" value="Glyco_hydro_19"/>
    <property type="match status" value="2"/>
</dbReference>
<dbReference type="SUPFAM" id="SSF53955">
    <property type="entry name" value="Lysozyme-like"/>
    <property type="match status" value="1"/>
</dbReference>
<dbReference type="CDD" id="cd00325">
    <property type="entry name" value="chitinase_GH19"/>
    <property type="match status" value="1"/>
</dbReference>
<dbReference type="InterPro" id="IPR023346">
    <property type="entry name" value="Lysozyme-like_dom_sf"/>
</dbReference>
<evidence type="ECO:0000256" key="1">
    <source>
        <dbReference type="SAM" id="SignalP"/>
    </source>
</evidence>
<feature type="signal peptide" evidence="1">
    <location>
        <begin position="1"/>
        <end position="20"/>
    </location>
</feature>
<reference evidence="4" key="2">
    <citation type="submission" date="2025-08" db="UniProtKB">
        <authorList>
            <consortium name="RefSeq"/>
        </authorList>
    </citation>
    <scope>IDENTIFICATION</scope>
    <source>
        <tissue evidence="4">Leaf</tissue>
    </source>
</reference>